<proteinExistence type="predicted"/>
<protein>
    <recommendedName>
        <fullName evidence="3">DUF7900 domain-containing protein</fullName>
    </recommendedName>
</protein>
<evidence type="ECO:0000256" key="2">
    <source>
        <dbReference type="SAM" id="Phobius"/>
    </source>
</evidence>
<keyword evidence="1" id="KW-0175">Coiled coil</keyword>
<feature type="transmembrane region" description="Helical" evidence="2">
    <location>
        <begin position="150"/>
        <end position="169"/>
    </location>
</feature>
<name>A0AAU9SU04_THLAR</name>
<evidence type="ECO:0000259" key="3">
    <source>
        <dbReference type="Pfam" id="PF25464"/>
    </source>
</evidence>
<feature type="coiled-coil region" evidence="1">
    <location>
        <begin position="77"/>
        <end position="143"/>
    </location>
</feature>
<keyword evidence="2" id="KW-0812">Transmembrane</keyword>
<dbReference type="InterPro" id="IPR057222">
    <property type="entry name" value="DUF7900"/>
</dbReference>
<keyword evidence="2" id="KW-1133">Transmembrane helix</keyword>
<dbReference type="AlphaFoldDB" id="A0AAU9SU04"/>
<keyword evidence="2" id="KW-0472">Membrane</keyword>
<dbReference type="PANTHER" id="PTHR33248">
    <property type="entry name" value="ZINC ION-BINDING PROTEIN"/>
    <property type="match status" value="1"/>
</dbReference>
<feature type="domain" description="DUF7900" evidence="3">
    <location>
        <begin position="68"/>
        <end position="134"/>
    </location>
</feature>
<gene>
    <name evidence="4" type="ORF">TAV2_LOCUS19380</name>
</gene>
<dbReference type="Pfam" id="PF25464">
    <property type="entry name" value="DUF7900"/>
    <property type="match status" value="1"/>
</dbReference>
<evidence type="ECO:0000256" key="1">
    <source>
        <dbReference type="SAM" id="Coils"/>
    </source>
</evidence>
<reference evidence="4 5" key="1">
    <citation type="submission" date="2022-03" db="EMBL/GenBank/DDBJ databases">
        <authorList>
            <person name="Nunn A."/>
            <person name="Chopra R."/>
            <person name="Nunn A."/>
            <person name="Contreras Garrido A."/>
        </authorList>
    </citation>
    <scope>NUCLEOTIDE SEQUENCE [LARGE SCALE GENOMIC DNA]</scope>
</reference>
<dbReference type="EMBL" id="OU466862">
    <property type="protein sequence ID" value="CAH2070552.1"/>
    <property type="molecule type" value="Genomic_DNA"/>
</dbReference>
<keyword evidence="5" id="KW-1185">Reference proteome</keyword>
<accession>A0AAU9SU04</accession>
<organism evidence="4 5">
    <name type="scientific">Thlaspi arvense</name>
    <name type="common">Field penny-cress</name>
    <dbReference type="NCBI Taxonomy" id="13288"/>
    <lineage>
        <taxon>Eukaryota</taxon>
        <taxon>Viridiplantae</taxon>
        <taxon>Streptophyta</taxon>
        <taxon>Embryophyta</taxon>
        <taxon>Tracheophyta</taxon>
        <taxon>Spermatophyta</taxon>
        <taxon>Magnoliopsida</taxon>
        <taxon>eudicotyledons</taxon>
        <taxon>Gunneridae</taxon>
        <taxon>Pentapetalae</taxon>
        <taxon>rosids</taxon>
        <taxon>malvids</taxon>
        <taxon>Brassicales</taxon>
        <taxon>Brassicaceae</taxon>
        <taxon>Thlaspideae</taxon>
        <taxon>Thlaspi</taxon>
    </lineage>
</organism>
<sequence>MQMSHSASSSTIEYKNEKGVLCICKGLAKHFQAWTYENPGRRLYACKGRRAGHGYEQCNLFGWYDVEKPHGWQYLALLEVRDTMRVQKKEIRNLREAVRALTHEAEMKMEDPISLVDELKDKLKQTRKECEAQEREVLILNKRSRVFRNVLISSSVGFTLVVGVMMVMWK</sequence>
<evidence type="ECO:0000313" key="4">
    <source>
        <dbReference type="EMBL" id="CAH2070552.1"/>
    </source>
</evidence>
<evidence type="ECO:0000313" key="5">
    <source>
        <dbReference type="Proteomes" id="UP000836841"/>
    </source>
</evidence>
<dbReference type="Proteomes" id="UP000836841">
    <property type="component" value="Chromosome 6"/>
</dbReference>